<evidence type="ECO:0000256" key="5">
    <source>
        <dbReference type="ARBA" id="ARBA00022553"/>
    </source>
</evidence>
<dbReference type="GO" id="GO:0005886">
    <property type="term" value="C:plasma membrane"/>
    <property type="evidence" value="ECO:0007669"/>
    <property type="project" value="UniProtKB-SubCell"/>
</dbReference>
<keyword evidence="4" id="KW-1003">Cell membrane</keyword>
<feature type="transmembrane region" description="Helical" evidence="12">
    <location>
        <begin position="147"/>
        <end position="169"/>
    </location>
</feature>
<keyword evidence="6" id="KW-0808">Transferase</keyword>
<dbReference type="GO" id="GO:0000155">
    <property type="term" value="F:phosphorelay sensor kinase activity"/>
    <property type="evidence" value="ECO:0007669"/>
    <property type="project" value="InterPro"/>
</dbReference>
<proteinExistence type="predicted"/>
<evidence type="ECO:0000256" key="9">
    <source>
        <dbReference type="ARBA" id="ARBA00022989"/>
    </source>
</evidence>
<comment type="catalytic activity">
    <reaction evidence="1">
        <text>ATP + protein L-histidine = ADP + protein N-phospho-L-histidine.</text>
        <dbReference type="EC" id="2.7.13.3"/>
    </reaction>
</comment>
<dbReference type="PROSITE" id="PS50113">
    <property type="entry name" value="PAC"/>
    <property type="match status" value="1"/>
</dbReference>
<dbReference type="EMBL" id="DSDS01000149">
    <property type="protein sequence ID" value="HET98352.1"/>
    <property type="molecule type" value="Genomic_DNA"/>
</dbReference>
<dbReference type="InterPro" id="IPR003660">
    <property type="entry name" value="HAMP_dom"/>
</dbReference>
<dbReference type="InterPro" id="IPR013656">
    <property type="entry name" value="PAS_4"/>
</dbReference>
<dbReference type="InterPro" id="IPR036097">
    <property type="entry name" value="HisK_dim/P_sf"/>
</dbReference>
<protein>
    <recommendedName>
        <fullName evidence="3">histidine kinase</fullName>
        <ecNumber evidence="3">2.7.13.3</ecNumber>
    </recommendedName>
</protein>
<dbReference type="PROSITE" id="PS50885">
    <property type="entry name" value="HAMP"/>
    <property type="match status" value="1"/>
</dbReference>
<feature type="transmembrane region" description="Helical" evidence="12">
    <location>
        <begin position="21"/>
        <end position="44"/>
    </location>
</feature>
<evidence type="ECO:0000256" key="10">
    <source>
        <dbReference type="ARBA" id="ARBA00023136"/>
    </source>
</evidence>
<dbReference type="SMART" id="SM00387">
    <property type="entry name" value="HATPase_c"/>
    <property type="match status" value="1"/>
</dbReference>
<dbReference type="SMART" id="SM00388">
    <property type="entry name" value="HisKA"/>
    <property type="match status" value="1"/>
</dbReference>
<evidence type="ECO:0000256" key="8">
    <source>
        <dbReference type="ARBA" id="ARBA00022777"/>
    </source>
</evidence>
<dbReference type="Pfam" id="PF00512">
    <property type="entry name" value="HisKA"/>
    <property type="match status" value="1"/>
</dbReference>
<keyword evidence="10 12" id="KW-0472">Membrane</keyword>
<dbReference type="Pfam" id="PF00672">
    <property type="entry name" value="HAMP"/>
    <property type="match status" value="1"/>
</dbReference>
<dbReference type="AlphaFoldDB" id="A0A7C2XN23"/>
<dbReference type="SMART" id="SM00304">
    <property type="entry name" value="HAMP"/>
    <property type="match status" value="1"/>
</dbReference>
<feature type="domain" description="Histidine kinase" evidence="13">
    <location>
        <begin position="401"/>
        <end position="626"/>
    </location>
</feature>
<name>A0A7C2XN23_9BACT</name>
<dbReference type="Pfam" id="PF02518">
    <property type="entry name" value="HATPase_c"/>
    <property type="match status" value="1"/>
</dbReference>
<dbReference type="Pfam" id="PF08448">
    <property type="entry name" value="PAS_4"/>
    <property type="match status" value="1"/>
</dbReference>
<accession>A0A7C2XN23</accession>
<feature type="transmembrane region" description="Helical" evidence="12">
    <location>
        <begin position="181"/>
        <end position="204"/>
    </location>
</feature>
<dbReference type="InterPro" id="IPR004358">
    <property type="entry name" value="Sig_transdc_His_kin-like_C"/>
</dbReference>
<sequence length="640" mass="68777">MNQLLASGRQALNRLPLATKIHLAMGSLLLATGIATTLLATAIAGNALTEETKGRGESLTISLAAQTIEPLLTFDLPGLNLLIDETVNSGPGIIYAFVLDSRGQVMAHSFSGRGFPQDLLTVHPQPTTQTLPDHGPASRLLATDSGLIYDFAVPVILGNNWLGTARVGLTQASIKAARRELALAIIMTVGLVALLAVGLGSLFARTITRRLARLQAAAAEIMQDNFEPPLPTPRQRGDEIEDLATAFDYMTLALRDRLRQLQNTKQDLANQQQLLQTIFDVTPDLVALKDANGNYRATNQAFRRYFGAVLDRNQAPPTNGIIDSTDDCEVLSIGTTISKEVMVEGPAGRDWFHLLKVPVRGPGGDIIGLLMTARDISTLKNYQDQLIQSQKMEDLGRLAGGVAHEINTPLGIILGYTQMLLEDLPANSQARADLLIIEKQTRISRQIVSGLLGFSRQGANVKQEMDLNESIDEVVSLTRTIFSKEGVTIETEPDPALPPIAGDREKLKSVWLNLLNNALAAIGQEGKILIRSRLCREGKWARLTLADTGTGIDRDNLKKIFTPFFTTKAAGKGTGLGLSIAFGVIRDHGGQITAVSPLPEEYLEWARRQGTPGPGTAIIVELPLTGNAPPPAGAGHGAGQ</sequence>
<dbReference type="Gene3D" id="3.30.450.20">
    <property type="entry name" value="PAS domain"/>
    <property type="match status" value="1"/>
</dbReference>
<dbReference type="Pfam" id="PF17203">
    <property type="entry name" value="sCache_3_2"/>
    <property type="match status" value="1"/>
</dbReference>
<evidence type="ECO:0000256" key="2">
    <source>
        <dbReference type="ARBA" id="ARBA00004651"/>
    </source>
</evidence>
<dbReference type="PANTHER" id="PTHR43065:SF42">
    <property type="entry name" value="TWO-COMPONENT SENSOR PPRA"/>
    <property type="match status" value="1"/>
</dbReference>
<evidence type="ECO:0000256" key="1">
    <source>
        <dbReference type="ARBA" id="ARBA00000085"/>
    </source>
</evidence>
<evidence type="ECO:0000256" key="7">
    <source>
        <dbReference type="ARBA" id="ARBA00022692"/>
    </source>
</evidence>
<dbReference type="InterPro" id="IPR003661">
    <property type="entry name" value="HisK_dim/P_dom"/>
</dbReference>
<evidence type="ECO:0000259" key="13">
    <source>
        <dbReference type="PROSITE" id="PS50109"/>
    </source>
</evidence>
<evidence type="ECO:0000256" key="11">
    <source>
        <dbReference type="SAM" id="Coils"/>
    </source>
</evidence>
<keyword evidence="5" id="KW-0597">Phosphoprotein</keyword>
<dbReference type="Gene3D" id="6.10.340.10">
    <property type="match status" value="1"/>
</dbReference>
<comment type="caution">
    <text evidence="16">The sequence shown here is derived from an EMBL/GenBank/DDBJ whole genome shotgun (WGS) entry which is preliminary data.</text>
</comment>
<evidence type="ECO:0000256" key="4">
    <source>
        <dbReference type="ARBA" id="ARBA00022475"/>
    </source>
</evidence>
<feature type="domain" description="HAMP" evidence="15">
    <location>
        <begin position="205"/>
        <end position="259"/>
    </location>
</feature>
<keyword evidence="11" id="KW-0175">Coiled coil</keyword>
<evidence type="ECO:0000313" key="16">
    <source>
        <dbReference type="EMBL" id="HET98352.1"/>
    </source>
</evidence>
<dbReference type="InterPro" id="IPR036890">
    <property type="entry name" value="HATPase_C_sf"/>
</dbReference>
<evidence type="ECO:0000259" key="14">
    <source>
        <dbReference type="PROSITE" id="PS50113"/>
    </source>
</evidence>
<keyword evidence="9 12" id="KW-1133">Transmembrane helix</keyword>
<dbReference type="PANTHER" id="PTHR43065">
    <property type="entry name" value="SENSOR HISTIDINE KINASE"/>
    <property type="match status" value="1"/>
</dbReference>
<dbReference type="SUPFAM" id="SSF47384">
    <property type="entry name" value="Homodimeric domain of signal transducing histidine kinase"/>
    <property type="match status" value="1"/>
</dbReference>
<reference evidence="16" key="1">
    <citation type="journal article" date="2020" name="mSystems">
        <title>Genome- and Community-Level Interaction Insights into Carbon Utilization and Element Cycling Functions of Hydrothermarchaeota in Hydrothermal Sediment.</title>
        <authorList>
            <person name="Zhou Z."/>
            <person name="Liu Y."/>
            <person name="Xu W."/>
            <person name="Pan J."/>
            <person name="Luo Z.H."/>
            <person name="Li M."/>
        </authorList>
    </citation>
    <scope>NUCLEOTIDE SEQUENCE [LARGE SCALE GENOMIC DNA]</scope>
    <source>
        <strain evidence="16">SpSt-1224</strain>
    </source>
</reference>
<dbReference type="Proteomes" id="UP000885986">
    <property type="component" value="Unassembled WGS sequence"/>
</dbReference>
<dbReference type="InterPro" id="IPR005467">
    <property type="entry name" value="His_kinase_dom"/>
</dbReference>
<feature type="domain" description="PAC" evidence="14">
    <location>
        <begin position="337"/>
        <end position="388"/>
    </location>
</feature>
<dbReference type="InterPro" id="IPR003594">
    <property type="entry name" value="HATPase_dom"/>
</dbReference>
<dbReference type="SUPFAM" id="SSF55874">
    <property type="entry name" value="ATPase domain of HSP90 chaperone/DNA topoisomerase II/histidine kinase"/>
    <property type="match status" value="1"/>
</dbReference>
<dbReference type="Gene3D" id="1.10.287.130">
    <property type="match status" value="1"/>
</dbReference>
<dbReference type="InterPro" id="IPR035965">
    <property type="entry name" value="PAS-like_dom_sf"/>
</dbReference>
<dbReference type="Gene3D" id="3.30.565.10">
    <property type="entry name" value="Histidine kinase-like ATPase, C-terminal domain"/>
    <property type="match status" value="1"/>
</dbReference>
<dbReference type="SUPFAM" id="SSF55785">
    <property type="entry name" value="PYP-like sensor domain (PAS domain)"/>
    <property type="match status" value="1"/>
</dbReference>
<evidence type="ECO:0000256" key="6">
    <source>
        <dbReference type="ARBA" id="ARBA00022679"/>
    </source>
</evidence>
<comment type="subcellular location">
    <subcellularLocation>
        <location evidence="2">Cell membrane</location>
        <topology evidence="2">Multi-pass membrane protein</topology>
    </subcellularLocation>
</comment>
<evidence type="ECO:0000256" key="3">
    <source>
        <dbReference type="ARBA" id="ARBA00012438"/>
    </source>
</evidence>
<keyword evidence="8" id="KW-0418">Kinase</keyword>
<evidence type="ECO:0000259" key="15">
    <source>
        <dbReference type="PROSITE" id="PS50885"/>
    </source>
</evidence>
<dbReference type="InterPro" id="IPR000700">
    <property type="entry name" value="PAS-assoc_C"/>
</dbReference>
<evidence type="ECO:0000256" key="12">
    <source>
        <dbReference type="SAM" id="Phobius"/>
    </source>
</evidence>
<feature type="coiled-coil region" evidence="11">
    <location>
        <begin position="251"/>
        <end position="278"/>
    </location>
</feature>
<keyword evidence="7 12" id="KW-0812">Transmembrane</keyword>
<dbReference type="SUPFAM" id="SSF158472">
    <property type="entry name" value="HAMP domain-like"/>
    <property type="match status" value="1"/>
</dbReference>
<dbReference type="InterPro" id="IPR033463">
    <property type="entry name" value="sCache_3"/>
</dbReference>
<organism evidence="16">
    <name type="scientific">Desulfurivibrio alkaliphilus</name>
    <dbReference type="NCBI Taxonomy" id="427923"/>
    <lineage>
        <taxon>Bacteria</taxon>
        <taxon>Pseudomonadati</taxon>
        <taxon>Thermodesulfobacteriota</taxon>
        <taxon>Desulfobulbia</taxon>
        <taxon>Desulfobulbales</taxon>
        <taxon>Desulfobulbaceae</taxon>
        <taxon>Desulfurivibrio</taxon>
    </lineage>
</organism>
<dbReference type="CDD" id="cd00082">
    <property type="entry name" value="HisKA"/>
    <property type="match status" value="1"/>
</dbReference>
<dbReference type="PROSITE" id="PS50109">
    <property type="entry name" value="HIS_KIN"/>
    <property type="match status" value="1"/>
</dbReference>
<gene>
    <name evidence="16" type="ORF">ENN98_06630</name>
</gene>
<dbReference type="EC" id="2.7.13.3" evidence="3"/>
<dbReference type="PRINTS" id="PR00344">
    <property type="entry name" value="BCTRLSENSOR"/>
</dbReference>